<keyword evidence="4" id="KW-1185">Reference proteome</keyword>
<gene>
    <name evidence="3" type="ORF">GOMPHAMPRED_001012</name>
</gene>
<name>A0A8H3F1H2_9LECA</name>
<proteinExistence type="predicted"/>
<evidence type="ECO:0000313" key="4">
    <source>
        <dbReference type="Proteomes" id="UP000664169"/>
    </source>
</evidence>
<dbReference type="OrthoDB" id="2119945at2759"/>
<evidence type="ECO:0000256" key="1">
    <source>
        <dbReference type="SAM" id="MobiDB-lite"/>
    </source>
</evidence>
<dbReference type="Pfam" id="PF08588">
    <property type="entry name" value="Duc1"/>
    <property type="match status" value="1"/>
</dbReference>
<dbReference type="PANTHER" id="PTHR34826:SF2">
    <property type="entry name" value="UPF0590 PROTEIN C409.17C"/>
    <property type="match status" value="1"/>
</dbReference>
<feature type="domain" description="Domain of unknown function at the cortex 1" evidence="2">
    <location>
        <begin position="7"/>
        <end position="285"/>
    </location>
</feature>
<dbReference type="Proteomes" id="UP000664169">
    <property type="component" value="Unassembled WGS sequence"/>
</dbReference>
<evidence type="ECO:0000259" key="2">
    <source>
        <dbReference type="Pfam" id="PF08588"/>
    </source>
</evidence>
<dbReference type="AlphaFoldDB" id="A0A8H3F1H2"/>
<accession>A0A8H3F1H2</accession>
<dbReference type="EMBL" id="CAJPDQ010000011">
    <property type="protein sequence ID" value="CAF9916456.1"/>
    <property type="molecule type" value="Genomic_DNA"/>
</dbReference>
<dbReference type="InterPro" id="IPR013897">
    <property type="entry name" value="Duc1"/>
</dbReference>
<reference evidence="3" key="1">
    <citation type="submission" date="2021-03" db="EMBL/GenBank/DDBJ databases">
        <authorList>
            <person name="Tagirdzhanova G."/>
        </authorList>
    </citation>
    <scope>NUCLEOTIDE SEQUENCE</scope>
</reference>
<comment type="caution">
    <text evidence="3">The sequence shown here is derived from an EMBL/GenBank/DDBJ whole genome shotgun (WGS) entry which is preliminary data.</text>
</comment>
<sequence length="325" mass="36576">MADKYLLRVTAGPGYDTSNHVVLPVNTSEAKTIKSAHCLPHGSPTTSPYFEHSDHIHDQYSVAFTFVPHQSVSGAHLVFGNDFDRPIRDRLPPGFSTAFRIVKWAIDPGLEGDPYADKPYLYSPLLATISKLKIGEKVTAKGSDGAYEIPTPDDEPIEEGGIGEGEEVREDAEMPETVAARKKWGLQDDVKADWKWEEGRAYSGDFFNPYLDFNQFSLKLPGFSLPVLGHLGGEDSLRTCLFVFLFERIRLTENGHELIRRSHELRYTLKNTENDEVFFVVVFTLLLREDVEKEEAEAKSPNRADHTAQADKKVDDFKPSEDDLD</sequence>
<protein>
    <recommendedName>
        <fullName evidence="2">Domain of unknown function at the cortex 1 domain-containing protein</fullName>
    </recommendedName>
</protein>
<feature type="region of interest" description="Disordered" evidence="1">
    <location>
        <begin position="294"/>
        <end position="325"/>
    </location>
</feature>
<dbReference type="PANTHER" id="PTHR34826">
    <property type="entry name" value="UPF0590 PROTEIN C409.17C"/>
    <property type="match status" value="1"/>
</dbReference>
<evidence type="ECO:0000313" key="3">
    <source>
        <dbReference type="EMBL" id="CAF9916456.1"/>
    </source>
</evidence>
<organism evidence="3 4">
    <name type="scientific">Gomphillus americanus</name>
    <dbReference type="NCBI Taxonomy" id="1940652"/>
    <lineage>
        <taxon>Eukaryota</taxon>
        <taxon>Fungi</taxon>
        <taxon>Dikarya</taxon>
        <taxon>Ascomycota</taxon>
        <taxon>Pezizomycotina</taxon>
        <taxon>Lecanoromycetes</taxon>
        <taxon>OSLEUM clade</taxon>
        <taxon>Ostropomycetidae</taxon>
        <taxon>Ostropales</taxon>
        <taxon>Graphidaceae</taxon>
        <taxon>Gomphilloideae</taxon>
        <taxon>Gomphillus</taxon>
    </lineage>
</organism>